<keyword evidence="3" id="KW-1185">Reference proteome</keyword>
<dbReference type="RefSeq" id="WP_254780508.1">
    <property type="nucleotide sequence ID" value="NZ_FNSN01000003.1"/>
</dbReference>
<dbReference type="STRING" id="156980.SAMN04489745_1454"/>
<feature type="region of interest" description="Disordered" evidence="1">
    <location>
        <begin position="1"/>
        <end position="28"/>
    </location>
</feature>
<dbReference type="Gene3D" id="3.20.20.210">
    <property type="match status" value="1"/>
</dbReference>
<dbReference type="EMBL" id="FNSN01000003">
    <property type="protein sequence ID" value="SEB86483.1"/>
    <property type="molecule type" value="Genomic_DNA"/>
</dbReference>
<gene>
    <name evidence="2" type="ORF">SAMN04489745_1454</name>
</gene>
<dbReference type="AlphaFoldDB" id="A0A1H4MU65"/>
<sequence length="355" mass="36856">MTAEQRGLSGTRVIGSAHGPWPGTDPLEATRAVRGELGAPHAAPLAELPSRGVGSDATGRSAALLAGLSADVQPHGWRLSEAGSADHRRALSALATDLQVLADVAGAEEAAPGPLKLQLLGPVTLAGSLYLHHSERVISDHGARRDVAQALAEGVLDHVAAARRAVPGAEIAVVVDEPLVTEALAGTIPTASGYRTLRSTPGEEVTASWRLLVEALHSAGATEVAIAVPGVEAPLDRIVQAGADGVGLKTAGLTTRQWERLAGLLESGRTVWADCVPLTVAPGQEARTTTALADSLLRTFRDLGLPSSLMTRLRLLPESRFVSERGGQSRTPEEALRTLRRVTALADSLEQSIAS</sequence>
<dbReference type="InterPro" id="IPR038071">
    <property type="entry name" value="UROD/MetE-like_sf"/>
</dbReference>
<evidence type="ECO:0008006" key="4">
    <source>
        <dbReference type="Google" id="ProtNLM"/>
    </source>
</evidence>
<proteinExistence type="predicted"/>
<dbReference type="Proteomes" id="UP000182652">
    <property type="component" value="Unassembled WGS sequence"/>
</dbReference>
<organism evidence="2 3">
    <name type="scientific">Arthrobacter woluwensis</name>
    <dbReference type="NCBI Taxonomy" id="156980"/>
    <lineage>
        <taxon>Bacteria</taxon>
        <taxon>Bacillati</taxon>
        <taxon>Actinomycetota</taxon>
        <taxon>Actinomycetes</taxon>
        <taxon>Micrococcales</taxon>
        <taxon>Micrococcaceae</taxon>
        <taxon>Arthrobacter</taxon>
    </lineage>
</organism>
<protein>
    <recommendedName>
        <fullName evidence="4">Cobalamin-independent synthase, Catalytic domain</fullName>
    </recommendedName>
</protein>
<name>A0A1H4MU65_9MICC</name>
<reference evidence="2 3" key="1">
    <citation type="submission" date="2016-10" db="EMBL/GenBank/DDBJ databases">
        <authorList>
            <person name="de Groot N.N."/>
        </authorList>
    </citation>
    <scope>NUCLEOTIDE SEQUENCE [LARGE SCALE GENOMIC DNA]</scope>
    <source>
        <strain evidence="2 3">DSM 10495</strain>
    </source>
</reference>
<dbReference type="SUPFAM" id="SSF51726">
    <property type="entry name" value="UROD/MetE-like"/>
    <property type="match status" value="1"/>
</dbReference>
<evidence type="ECO:0000313" key="3">
    <source>
        <dbReference type="Proteomes" id="UP000182652"/>
    </source>
</evidence>
<accession>A0A1H4MU65</accession>
<evidence type="ECO:0000256" key="1">
    <source>
        <dbReference type="SAM" id="MobiDB-lite"/>
    </source>
</evidence>
<evidence type="ECO:0000313" key="2">
    <source>
        <dbReference type="EMBL" id="SEB86483.1"/>
    </source>
</evidence>